<dbReference type="GeneTree" id="ENSGT00940000156290"/>
<feature type="region of interest" description="Disordered" evidence="14">
    <location>
        <begin position="984"/>
        <end position="1021"/>
    </location>
</feature>
<dbReference type="Pfam" id="PF07565">
    <property type="entry name" value="Band_3_cyto"/>
    <property type="match status" value="1"/>
</dbReference>
<dbReference type="InterPro" id="IPR016152">
    <property type="entry name" value="PTrfase/Anion_transptr"/>
</dbReference>
<feature type="compositionally biased region" description="Basic and acidic residues" evidence="14">
    <location>
        <begin position="1009"/>
        <end position="1021"/>
    </location>
</feature>
<feature type="transmembrane region" description="Helical" evidence="13">
    <location>
        <begin position="507"/>
        <end position="532"/>
    </location>
</feature>
<evidence type="ECO:0000256" key="12">
    <source>
        <dbReference type="ARBA" id="ARBA00036309"/>
    </source>
</evidence>
<reference evidence="17" key="1">
    <citation type="submission" date="2025-08" db="UniProtKB">
        <authorList>
            <consortium name="Ensembl"/>
        </authorList>
    </citation>
    <scope>IDENTIFICATION</scope>
</reference>
<evidence type="ECO:0000256" key="1">
    <source>
        <dbReference type="ARBA" id="ARBA00004554"/>
    </source>
</evidence>
<feature type="region of interest" description="Disordered" evidence="14">
    <location>
        <begin position="40"/>
        <end position="80"/>
    </location>
</feature>
<evidence type="ECO:0000256" key="4">
    <source>
        <dbReference type="ARBA" id="ARBA00022475"/>
    </source>
</evidence>
<comment type="catalytic activity">
    <reaction evidence="12">
        <text>2 hydrogencarbonate(out) + Na(+)(out) = 2 hydrogencarbonate(in) + Na(+)(in)</text>
        <dbReference type="Rhea" id="RHEA:72215"/>
        <dbReference type="ChEBI" id="CHEBI:17544"/>
        <dbReference type="ChEBI" id="CHEBI:29101"/>
    </reaction>
</comment>
<keyword evidence="9 13" id="KW-0472">Membrane</keyword>
<feature type="region of interest" description="Disordered" evidence="14">
    <location>
        <begin position="1034"/>
        <end position="1069"/>
    </location>
</feature>
<feature type="region of interest" description="Disordered" evidence="14">
    <location>
        <begin position="388"/>
        <end position="410"/>
    </location>
</feature>
<keyword evidence="8 13" id="KW-0406">Ion transport</keyword>
<dbReference type="InterPro" id="IPR013769">
    <property type="entry name" value="Band3_cytoplasmic_dom"/>
</dbReference>
<keyword evidence="6 13" id="KW-1133">Transmembrane helix</keyword>
<dbReference type="PANTHER" id="PTHR11453:SF135">
    <property type="entry name" value="ANION EXCHANGE PROTEIN"/>
    <property type="match status" value="1"/>
</dbReference>
<dbReference type="Gene3D" id="1.10.287.570">
    <property type="entry name" value="Helical hairpin bin"/>
    <property type="match status" value="1"/>
</dbReference>
<keyword evidence="18" id="KW-1185">Reference proteome</keyword>
<dbReference type="Ensembl" id="ENSDLAT00005061284.2">
    <property type="protein sequence ID" value="ENSDLAP00005057798.2"/>
    <property type="gene ID" value="ENSDLAG00005023146.2"/>
</dbReference>
<evidence type="ECO:0000256" key="10">
    <source>
        <dbReference type="ARBA" id="ARBA00023201"/>
    </source>
</evidence>
<gene>
    <name evidence="17" type="primary">slc4a4a</name>
</gene>
<evidence type="ECO:0000256" key="5">
    <source>
        <dbReference type="ARBA" id="ARBA00022692"/>
    </source>
</evidence>
<evidence type="ECO:0000259" key="15">
    <source>
        <dbReference type="Pfam" id="PF00955"/>
    </source>
</evidence>
<dbReference type="GO" id="GO:0005452">
    <property type="term" value="F:solute:inorganic anion antiporter activity"/>
    <property type="evidence" value="ECO:0007669"/>
    <property type="project" value="InterPro"/>
</dbReference>
<feature type="transmembrane region" description="Helical" evidence="13">
    <location>
        <begin position="552"/>
        <end position="574"/>
    </location>
</feature>
<feature type="transmembrane region" description="Helical" evidence="13">
    <location>
        <begin position="852"/>
        <end position="871"/>
    </location>
</feature>
<dbReference type="GO" id="GO:0051453">
    <property type="term" value="P:regulation of intracellular pH"/>
    <property type="evidence" value="ECO:0007669"/>
    <property type="project" value="TreeGrafter"/>
</dbReference>
<feature type="transmembrane region" description="Helical" evidence="13">
    <location>
        <begin position="466"/>
        <end position="487"/>
    </location>
</feature>
<dbReference type="InterPro" id="IPR003020">
    <property type="entry name" value="HCO3_transpt_euk"/>
</dbReference>
<evidence type="ECO:0000256" key="14">
    <source>
        <dbReference type="SAM" id="MobiDB-lite"/>
    </source>
</evidence>
<keyword evidence="3 13" id="KW-0813">Transport</keyword>
<dbReference type="PRINTS" id="PR01231">
    <property type="entry name" value="HCO3TRNSPORT"/>
</dbReference>
<evidence type="ECO:0000259" key="16">
    <source>
        <dbReference type="Pfam" id="PF07565"/>
    </source>
</evidence>
<evidence type="ECO:0000313" key="17">
    <source>
        <dbReference type="Ensembl" id="ENSDLAP00005057798.2"/>
    </source>
</evidence>
<dbReference type="InterPro" id="IPR003024">
    <property type="entry name" value="Na/HCO3_transpt"/>
</dbReference>
<dbReference type="NCBIfam" id="TIGR00834">
    <property type="entry name" value="ae"/>
    <property type="match status" value="1"/>
</dbReference>
<evidence type="ECO:0000256" key="3">
    <source>
        <dbReference type="ARBA" id="ARBA00022448"/>
    </source>
</evidence>
<dbReference type="GO" id="GO:0008509">
    <property type="term" value="F:monoatomic anion transmembrane transporter activity"/>
    <property type="evidence" value="ECO:0007669"/>
    <property type="project" value="InterPro"/>
</dbReference>
<dbReference type="PANTHER" id="PTHR11453">
    <property type="entry name" value="ANION EXCHANGE PROTEIN"/>
    <property type="match status" value="1"/>
</dbReference>
<dbReference type="FunFam" id="3.40.930.10:FF:000002">
    <property type="entry name" value="Anion exchange protein"/>
    <property type="match status" value="1"/>
</dbReference>
<feature type="compositionally biased region" description="Basic and acidic residues" evidence="14">
    <location>
        <begin position="984"/>
        <end position="993"/>
    </location>
</feature>
<protein>
    <recommendedName>
        <fullName evidence="13">Anion exchange protein</fullName>
    </recommendedName>
</protein>
<feature type="domain" description="Bicarbonate transporter-like transmembrane" evidence="15">
    <location>
        <begin position="438"/>
        <end position="980"/>
    </location>
</feature>
<feature type="compositionally biased region" description="Basic residues" evidence="14">
    <location>
        <begin position="40"/>
        <end position="52"/>
    </location>
</feature>
<feature type="transmembrane region" description="Helical" evidence="13">
    <location>
        <begin position="704"/>
        <end position="722"/>
    </location>
</feature>
<sequence>MEDEAVLDRGASLLKHICDEEEVEGHHTVYIGVHVPKSYRRRRRHRRRTSHKDRKEKLTENASDKSDTENNDEASNSILKPLISPAAERIRFILGEEDDGPAPPQLFTELDELLSVDGQEMEWKETARWIKFEEKVEKGGERWSKPHVATLSLHSLFELRTCIEKGTIMLDMEASTLPQVVELITDNQIEIGQLKADLKDKVMYTLLRKHRHQTKKSNLRSLADIGKTVSSASRLFSNQENDSPTTTHRNLTSSSLNDISDKPEKDQLRNKFMKKLPRDAEASNVLVGEVDFLDSPFVAFVRLQQAVMLGALTEVPVPTRFLFILLGPKGKAKSYHEIGRAIATLMSDEVFHDIAYKAKDRQDLLAGIDEFLDEVIVLPPGEWDPAIRIEPPKSLPSSDKRKNMYAGGDSQMNGDMPHDGGHGGGGHAVGDELKKTGRFCGGLLLDIKRKAPFFVSDFTDAFHIQALSAILFIYLGTVTNAITFGGLLGDATENMQGVLESFLGTAIAGGAFCLLAGQPLTILSSTGPVLVFERLLFNFSRDNDFDYLEFRLWIGLWSAFFCLVLVATDASFLVQYFTRFTEEGFSCLISFIFIYDAFKKMLKLAHHYPINSDFKMEYITQYECLCMAPAVLDFFYIIMMFFMPSTECLKYKGELVGKACEFVPDITLMSFILFFGTYTCSMCLKKFKTSQFFPTTVRKLISDFAIILAILIFCGVDMLVGVDTPKLIVPTEFKPTSPNRGWFVPPFGGNPWWVYLASALPALLVTILVFMDQQITAVIVNRKEHKLKKGAGYHLDLFLVAVLLVICSFMGLPWYVAATVISIAHIDSLKMETETSAPGEQPKFLGVREQRVTGVFVFILTGLSVFMSPILKFIPMPVLYGVFLYMGVASLNGVQFMDRLKLLLMPAKHQPDLVYLRHVPLRKVHLFTFIQILCLAMLWILKSTVAAIIFPVMILALVAVRKAMDYMFSQHDLSFLDDVIPEKDKKKKEDEKKKKGKRGSIDSDAEDEISPHHSLSDTRRAEQLRYYQSNYLSSPEMSPLKSVPQIRIEMDPDDDNTFYWKSRGSETSL</sequence>
<proteinExistence type="inferred from homology"/>
<dbReference type="AlphaFoldDB" id="A0A8C4IH19"/>
<evidence type="ECO:0000256" key="13">
    <source>
        <dbReference type="RuleBase" id="RU362035"/>
    </source>
</evidence>
<comment type="similarity">
    <text evidence="2 13">Belongs to the anion exchanger (TC 2.A.31) family.</text>
</comment>
<dbReference type="Gene3D" id="3.40.930.10">
    <property type="entry name" value="Mannitol-specific EII, Chain A"/>
    <property type="match status" value="1"/>
</dbReference>
<evidence type="ECO:0000256" key="7">
    <source>
        <dbReference type="ARBA" id="ARBA00023053"/>
    </source>
</evidence>
<keyword evidence="10" id="KW-0739">Sodium transport</keyword>
<evidence type="ECO:0000313" key="18">
    <source>
        <dbReference type="Proteomes" id="UP000694389"/>
    </source>
</evidence>
<feature type="compositionally biased region" description="Polar residues" evidence="14">
    <location>
        <begin position="235"/>
        <end position="258"/>
    </location>
</feature>
<evidence type="ECO:0000256" key="9">
    <source>
        <dbReference type="ARBA" id="ARBA00023136"/>
    </source>
</evidence>
<feature type="compositionally biased region" description="Basic and acidic residues" evidence="14">
    <location>
        <begin position="53"/>
        <end position="68"/>
    </location>
</feature>
<keyword evidence="7" id="KW-0915">Sodium</keyword>
<evidence type="ECO:0000256" key="8">
    <source>
        <dbReference type="ARBA" id="ARBA00023065"/>
    </source>
</evidence>
<dbReference type="GO" id="GO:0016323">
    <property type="term" value="C:basolateral plasma membrane"/>
    <property type="evidence" value="ECO:0007669"/>
    <property type="project" value="UniProtKB-SubCell"/>
</dbReference>
<organism evidence="17 18">
    <name type="scientific">Dicentrarchus labrax</name>
    <name type="common">European seabass</name>
    <name type="synonym">Morone labrax</name>
    <dbReference type="NCBI Taxonomy" id="13489"/>
    <lineage>
        <taxon>Eukaryota</taxon>
        <taxon>Metazoa</taxon>
        <taxon>Chordata</taxon>
        <taxon>Craniata</taxon>
        <taxon>Vertebrata</taxon>
        <taxon>Euteleostomi</taxon>
        <taxon>Actinopterygii</taxon>
        <taxon>Neopterygii</taxon>
        <taxon>Teleostei</taxon>
        <taxon>Neoteleostei</taxon>
        <taxon>Acanthomorphata</taxon>
        <taxon>Eupercaria</taxon>
        <taxon>Moronidae</taxon>
        <taxon>Dicentrarchus</taxon>
    </lineage>
</organism>
<evidence type="ECO:0000256" key="6">
    <source>
        <dbReference type="ARBA" id="ARBA00022989"/>
    </source>
</evidence>
<evidence type="ECO:0000256" key="11">
    <source>
        <dbReference type="ARBA" id="ARBA00035820"/>
    </source>
</evidence>
<dbReference type="Pfam" id="PF00955">
    <property type="entry name" value="HCO3_cotransp"/>
    <property type="match status" value="1"/>
</dbReference>
<feature type="domain" description="Band 3 cytoplasmic" evidence="16">
    <location>
        <begin position="105"/>
        <end position="385"/>
    </location>
</feature>
<dbReference type="GO" id="GO:0008510">
    <property type="term" value="F:sodium:bicarbonate symporter activity"/>
    <property type="evidence" value="ECO:0007669"/>
    <property type="project" value="TreeGrafter"/>
</dbReference>
<accession>A0A8C4IH19</accession>
<feature type="transmembrane region" description="Helical" evidence="13">
    <location>
        <begin position="792"/>
        <end position="816"/>
    </location>
</feature>
<dbReference type="FunFam" id="1.10.287.570:FF:000001">
    <property type="entry name" value="Anion exchange protein"/>
    <property type="match status" value="1"/>
</dbReference>
<reference evidence="17" key="2">
    <citation type="submission" date="2025-09" db="UniProtKB">
        <authorList>
            <consortium name="Ensembl"/>
        </authorList>
    </citation>
    <scope>IDENTIFICATION</scope>
</reference>
<evidence type="ECO:0000256" key="2">
    <source>
        <dbReference type="ARBA" id="ARBA00010993"/>
    </source>
</evidence>
<dbReference type="PRINTS" id="PR01232">
    <property type="entry name" value="NAHCO3TRSPRT"/>
</dbReference>
<feature type="transmembrane region" description="Helical" evidence="13">
    <location>
        <begin position="929"/>
        <end position="960"/>
    </location>
</feature>
<name>A0A8C4IH19_DICLA</name>
<dbReference type="InterPro" id="IPR011531">
    <property type="entry name" value="HCO3_transpt-like_TM_dom"/>
</dbReference>
<comment type="subcellular location">
    <subcellularLocation>
        <location evidence="1">Basolateral cell membrane</location>
        <topology evidence="1">Multi-pass membrane protein</topology>
    </subcellularLocation>
    <subcellularLocation>
        <location evidence="13">Membrane</location>
        <topology evidence="13">Multi-pass membrane protein</topology>
    </subcellularLocation>
</comment>
<keyword evidence="5 13" id="KW-0812">Transmembrane</keyword>
<feature type="transmembrane region" description="Helical" evidence="13">
    <location>
        <begin position="878"/>
        <end position="897"/>
    </location>
</feature>
<dbReference type="SUPFAM" id="SSF55804">
    <property type="entry name" value="Phoshotransferase/anion transport protein"/>
    <property type="match status" value="1"/>
</dbReference>
<feature type="transmembrane region" description="Helical" evidence="13">
    <location>
        <begin position="752"/>
        <end position="771"/>
    </location>
</feature>
<comment type="catalytic activity">
    <reaction evidence="11">
        <text>3 hydrogencarbonate(out) + Na(+)(out) = 3 hydrogencarbonate(in) + Na(+)(in)</text>
        <dbReference type="Rhea" id="RHEA:72219"/>
        <dbReference type="ChEBI" id="CHEBI:17544"/>
        <dbReference type="ChEBI" id="CHEBI:29101"/>
    </reaction>
</comment>
<feature type="region of interest" description="Disordered" evidence="14">
    <location>
        <begin position="235"/>
        <end position="264"/>
    </location>
</feature>
<feature type="transmembrane region" description="Helical" evidence="13">
    <location>
        <begin position="662"/>
        <end position="684"/>
    </location>
</feature>
<feature type="transmembrane region" description="Helical" evidence="13">
    <location>
        <begin position="619"/>
        <end position="642"/>
    </location>
</feature>
<keyword evidence="4" id="KW-1003">Cell membrane</keyword>
<dbReference type="Proteomes" id="UP000694389">
    <property type="component" value="Unassembled WGS sequence"/>
</dbReference>